<feature type="compositionally biased region" description="Polar residues" evidence="4">
    <location>
        <begin position="265"/>
        <end position="295"/>
    </location>
</feature>
<keyword evidence="1 3" id="KW-0238">DNA-binding</keyword>
<dbReference type="PANTHER" id="PTHR10270:SF161">
    <property type="entry name" value="SEX-DETERMINING REGION Y PROTEIN"/>
    <property type="match status" value="1"/>
</dbReference>
<protein>
    <recommendedName>
        <fullName evidence="5">HMG box domain-containing protein</fullName>
    </recommendedName>
</protein>
<feature type="region of interest" description="Disordered" evidence="4">
    <location>
        <begin position="1"/>
        <end position="52"/>
    </location>
</feature>
<dbReference type="PROSITE" id="PS50118">
    <property type="entry name" value="HMG_BOX_2"/>
    <property type="match status" value="1"/>
</dbReference>
<keyword evidence="2" id="KW-0804">Transcription</keyword>
<feature type="region of interest" description="Disordered" evidence="4">
    <location>
        <begin position="137"/>
        <end position="487"/>
    </location>
</feature>
<evidence type="ECO:0000256" key="2">
    <source>
        <dbReference type="ARBA" id="ARBA00023163"/>
    </source>
</evidence>
<evidence type="ECO:0000256" key="1">
    <source>
        <dbReference type="ARBA" id="ARBA00023125"/>
    </source>
</evidence>
<dbReference type="GO" id="GO:0000978">
    <property type="term" value="F:RNA polymerase II cis-regulatory region sequence-specific DNA binding"/>
    <property type="evidence" value="ECO:0007669"/>
    <property type="project" value="TreeGrafter"/>
</dbReference>
<gene>
    <name evidence="6" type="ORF">NLI96_g9217</name>
</gene>
<dbReference type="GO" id="GO:0030154">
    <property type="term" value="P:cell differentiation"/>
    <property type="evidence" value="ECO:0007669"/>
    <property type="project" value="TreeGrafter"/>
</dbReference>
<feature type="compositionally biased region" description="Low complexity" evidence="4">
    <location>
        <begin position="333"/>
        <end position="342"/>
    </location>
</feature>
<feature type="compositionally biased region" description="Low complexity" evidence="4">
    <location>
        <begin position="306"/>
        <end position="320"/>
    </location>
</feature>
<feature type="DNA-binding region" description="HMG box" evidence="3">
    <location>
        <begin position="73"/>
        <end position="141"/>
    </location>
</feature>
<feature type="domain" description="HMG box" evidence="5">
    <location>
        <begin position="73"/>
        <end position="141"/>
    </location>
</feature>
<name>A0AAD5YD50_9APHY</name>
<dbReference type="SUPFAM" id="SSF47095">
    <property type="entry name" value="HMG-box"/>
    <property type="match status" value="1"/>
</dbReference>
<feature type="compositionally biased region" description="Polar residues" evidence="4">
    <location>
        <begin position="405"/>
        <end position="415"/>
    </location>
</feature>
<dbReference type="GO" id="GO:0005634">
    <property type="term" value="C:nucleus"/>
    <property type="evidence" value="ECO:0007669"/>
    <property type="project" value="UniProtKB-UniRule"/>
</dbReference>
<feature type="compositionally biased region" description="Basic residues" evidence="4">
    <location>
        <begin position="143"/>
        <end position="154"/>
    </location>
</feature>
<dbReference type="InterPro" id="IPR050140">
    <property type="entry name" value="SRY-related_HMG-box_TF-like"/>
</dbReference>
<keyword evidence="3" id="KW-0539">Nucleus</keyword>
<dbReference type="InterPro" id="IPR036910">
    <property type="entry name" value="HMG_box_dom_sf"/>
</dbReference>
<sequence>MHRYNPIPPHPASSANPGQDHLPPHHHDRESSLSSSDVAPYGHYLHDPRDDADIIDDPHMALTTQTLNADGTPKRPMNAFMIFARKRRPEISAANQMMRTGDISKILSKEWSTMDMSDKKFYLDQAKKLKDNFNAKYPDYVYRRRPNNSRKKRRPDSDQHSPTDPSPADDTDDASMGDTSPIEGDYSLPDHQGSGYGYSRGHHPVSPATFEGPEGFLPLQTSPYSFTPDYPTSFPPGGRPNPLSGSLESSVTPSNIPPLRIPSLVDTSHSQNYPISSSQHLGLSRTEQGRSTSSWPVLPALDTSVSRQRTSELSSLSSRSDAFSPPAPHRPWSSSTSSSSSGGASGSHYPTSPFPTLASPFYPATSPSQRSADVASSPAHQNASQDYFPSPPSHHDRPIPHASGRQDQGGFSNTGILPHPTASAYLTGSHFQSRGAHTSPGQQRHPSSIQSIPSHALQYSPGASPPSSGTGPPNSQFSYWERKYEGR</sequence>
<accession>A0AAD5YD50</accession>
<evidence type="ECO:0000259" key="5">
    <source>
        <dbReference type="PROSITE" id="PS50118"/>
    </source>
</evidence>
<keyword evidence="7" id="KW-1185">Reference proteome</keyword>
<comment type="caution">
    <text evidence="6">The sequence shown here is derived from an EMBL/GenBank/DDBJ whole genome shotgun (WGS) entry which is preliminary data.</text>
</comment>
<feature type="compositionally biased region" description="Basic and acidic residues" evidence="4">
    <location>
        <begin position="22"/>
        <end position="31"/>
    </location>
</feature>
<dbReference type="PANTHER" id="PTHR10270">
    <property type="entry name" value="SOX TRANSCRIPTION FACTOR"/>
    <property type="match status" value="1"/>
</dbReference>
<dbReference type="Proteomes" id="UP001212997">
    <property type="component" value="Unassembled WGS sequence"/>
</dbReference>
<evidence type="ECO:0000313" key="7">
    <source>
        <dbReference type="Proteomes" id="UP001212997"/>
    </source>
</evidence>
<dbReference type="EMBL" id="JANAWD010000455">
    <property type="protein sequence ID" value="KAJ3479214.1"/>
    <property type="molecule type" value="Genomic_DNA"/>
</dbReference>
<feature type="compositionally biased region" description="Pro residues" evidence="4">
    <location>
        <begin position="1"/>
        <end position="11"/>
    </location>
</feature>
<feature type="compositionally biased region" description="Low complexity" evidence="4">
    <location>
        <begin position="460"/>
        <end position="475"/>
    </location>
</feature>
<dbReference type="GO" id="GO:0001228">
    <property type="term" value="F:DNA-binding transcription activator activity, RNA polymerase II-specific"/>
    <property type="evidence" value="ECO:0007669"/>
    <property type="project" value="TreeGrafter"/>
</dbReference>
<evidence type="ECO:0000256" key="4">
    <source>
        <dbReference type="SAM" id="MobiDB-lite"/>
    </source>
</evidence>
<proteinExistence type="predicted"/>
<feature type="compositionally biased region" description="Polar residues" evidence="4">
    <location>
        <begin position="424"/>
        <end position="453"/>
    </location>
</feature>
<organism evidence="6 7">
    <name type="scientific">Meripilus lineatus</name>
    <dbReference type="NCBI Taxonomy" id="2056292"/>
    <lineage>
        <taxon>Eukaryota</taxon>
        <taxon>Fungi</taxon>
        <taxon>Dikarya</taxon>
        <taxon>Basidiomycota</taxon>
        <taxon>Agaricomycotina</taxon>
        <taxon>Agaricomycetes</taxon>
        <taxon>Polyporales</taxon>
        <taxon>Meripilaceae</taxon>
        <taxon>Meripilus</taxon>
    </lineage>
</organism>
<reference evidence="6" key="1">
    <citation type="submission" date="2022-07" db="EMBL/GenBank/DDBJ databases">
        <title>Genome Sequence of Physisporinus lineatus.</title>
        <authorList>
            <person name="Buettner E."/>
        </authorList>
    </citation>
    <scope>NUCLEOTIDE SEQUENCE</scope>
    <source>
        <strain evidence="6">VT162</strain>
    </source>
</reference>
<evidence type="ECO:0000256" key="3">
    <source>
        <dbReference type="PROSITE-ProRule" id="PRU00267"/>
    </source>
</evidence>
<dbReference type="Gene3D" id="1.10.30.10">
    <property type="entry name" value="High mobility group box domain"/>
    <property type="match status" value="1"/>
</dbReference>
<dbReference type="AlphaFoldDB" id="A0AAD5YD50"/>
<dbReference type="InterPro" id="IPR009071">
    <property type="entry name" value="HMG_box_dom"/>
</dbReference>
<dbReference type="SMART" id="SM00398">
    <property type="entry name" value="HMG"/>
    <property type="match status" value="1"/>
</dbReference>
<dbReference type="Pfam" id="PF00505">
    <property type="entry name" value="HMG_box"/>
    <property type="match status" value="1"/>
</dbReference>
<evidence type="ECO:0000313" key="6">
    <source>
        <dbReference type="EMBL" id="KAJ3479214.1"/>
    </source>
</evidence>
<feature type="compositionally biased region" description="Polar residues" evidence="4">
    <location>
        <begin position="243"/>
        <end position="254"/>
    </location>
</feature>
<feature type="compositionally biased region" description="Polar residues" evidence="4">
    <location>
        <begin position="378"/>
        <end position="387"/>
    </location>
</feature>